<name>A0A085WU83_9BACT</name>
<dbReference type="EMBL" id="JMCB01000002">
    <property type="protein sequence ID" value="KFE71246.1"/>
    <property type="molecule type" value="Genomic_DNA"/>
</dbReference>
<reference evidence="4 5" key="1">
    <citation type="submission" date="2014-04" db="EMBL/GenBank/DDBJ databases">
        <title>Genome assembly of Hyalangium minutum DSM 14724.</title>
        <authorList>
            <person name="Sharma G."/>
            <person name="Subramanian S."/>
        </authorList>
    </citation>
    <scope>NUCLEOTIDE SEQUENCE [LARGE SCALE GENOMIC DNA]</scope>
    <source>
        <strain evidence="4 5">DSM 14724</strain>
    </source>
</reference>
<keyword evidence="5" id="KW-1185">Reference proteome</keyword>
<evidence type="ECO:0008006" key="6">
    <source>
        <dbReference type="Google" id="ProtNLM"/>
    </source>
</evidence>
<organism evidence="4 5">
    <name type="scientific">Hyalangium minutum</name>
    <dbReference type="NCBI Taxonomy" id="394096"/>
    <lineage>
        <taxon>Bacteria</taxon>
        <taxon>Pseudomonadati</taxon>
        <taxon>Myxococcota</taxon>
        <taxon>Myxococcia</taxon>
        <taxon>Myxococcales</taxon>
        <taxon>Cystobacterineae</taxon>
        <taxon>Archangiaceae</taxon>
        <taxon>Hyalangium</taxon>
    </lineage>
</organism>
<dbReference type="OrthoDB" id="5507613at2"/>
<evidence type="ECO:0000256" key="1">
    <source>
        <dbReference type="SAM" id="MobiDB-lite"/>
    </source>
</evidence>
<keyword evidence="2" id="KW-0812">Transmembrane</keyword>
<sequence>MRTSGVPLLALLVLALAAPPALAQQDQGGMGLDLSGGDTSQEQDTSTGEEQPGPIGLDLSGDTAGAELLPRVVLLGLDTPERAGAALAPRWLKALYVAVRTNDKWVLTAPLKEVREKLGNDYAAALRCGEASCMAGPAESLEADLLVTTRLALEDDGWTLRLWVFDRDHNKVETDSVSGRSPRDAKFQKAGADLLARKVRELAKPRAILQVKVNVPQAVVRLGDRTLGVGNVEARVAPGEVNLIVEADEMAPYSKTLTLKPGEKNPVSVYLEASGPAPDSPTEVAAGATKRNEGSSKSTVFRRPALYTMVLGVIAMGAGVMVGMQAKKIADRAPDADGNGIADITRAERLQGRDKANLSTALVSGGAAVAGASALWLFIMPTRSEPAKGTPSVVSGTTPGASTSIHLLVGGSF</sequence>
<comment type="caution">
    <text evidence="4">The sequence shown here is derived from an EMBL/GenBank/DDBJ whole genome shotgun (WGS) entry which is preliminary data.</text>
</comment>
<dbReference type="PATRIC" id="fig|394096.3.peg.1026"/>
<feature type="region of interest" description="Disordered" evidence="1">
    <location>
        <begin position="274"/>
        <end position="295"/>
    </location>
</feature>
<accession>A0A085WU83</accession>
<evidence type="ECO:0000256" key="3">
    <source>
        <dbReference type="SAM" id="SignalP"/>
    </source>
</evidence>
<feature type="signal peptide" evidence="3">
    <location>
        <begin position="1"/>
        <end position="23"/>
    </location>
</feature>
<feature type="transmembrane region" description="Helical" evidence="2">
    <location>
        <begin position="305"/>
        <end position="324"/>
    </location>
</feature>
<dbReference type="AlphaFoldDB" id="A0A085WU83"/>
<proteinExistence type="predicted"/>
<evidence type="ECO:0000313" key="5">
    <source>
        <dbReference type="Proteomes" id="UP000028725"/>
    </source>
</evidence>
<keyword evidence="2" id="KW-0472">Membrane</keyword>
<dbReference type="STRING" id="394096.DB31_3376"/>
<feature type="compositionally biased region" description="Polar residues" evidence="1">
    <location>
        <begin position="37"/>
        <end position="49"/>
    </location>
</feature>
<dbReference type="RefSeq" id="WP_044182988.1">
    <property type="nucleotide sequence ID" value="NZ_JMCB01000002.1"/>
</dbReference>
<dbReference type="Proteomes" id="UP000028725">
    <property type="component" value="Unassembled WGS sequence"/>
</dbReference>
<feature type="chain" id="PRO_5001800262" description="PEGA domain-containing protein" evidence="3">
    <location>
        <begin position="24"/>
        <end position="413"/>
    </location>
</feature>
<evidence type="ECO:0000313" key="4">
    <source>
        <dbReference type="EMBL" id="KFE71246.1"/>
    </source>
</evidence>
<protein>
    <recommendedName>
        <fullName evidence="6">PEGA domain-containing protein</fullName>
    </recommendedName>
</protein>
<keyword evidence="2" id="KW-1133">Transmembrane helix</keyword>
<feature type="transmembrane region" description="Helical" evidence="2">
    <location>
        <begin position="356"/>
        <end position="379"/>
    </location>
</feature>
<evidence type="ECO:0000256" key="2">
    <source>
        <dbReference type="SAM" id="Phobius"/>
    </source>
</evidence>
<feature type="region of interest" description="Disordered" evidence="1">
    <location>
        <begin position="27"/>
        <end position="59"/>
    </location>
</feature>
<gene>
    <name evidence="4" type="ORF">DB31_3376</name>
</gene>
<keyword evidence="3" id="KW-0732">Signal</keyword>